<evidence type="ECO:0000256" key="1">
    <source>
        <dbReference type="ARBA" id="ARBA00022603"/>
    </source>
</evidence>
<dbReference type="AlphaFoldDB" id="A0A1U8BDG1"/>
<dbReference type="SUPFAM" id="SSF53335">
    <property type="entry name" value="S-adenosyl-L-methionine-dependent methyltransferases"/>
    <property type="match status" value="1"/>
</dbReference>
<dbReference type="SUPFAM" id="SSF46785">
    <property type="entry name" value="Winged helix' DNA-binding domain"/>
    <property type="match status" value="1"/>
</dbReference>
<dbReference type="PANTHER" id="PTHR11746">
    <property type="entry name" value="O-METHYLTRANSFERASE"/>
    <property type="match status" value="1"/>
</dbReference>
<keyword evidence="3" id="KW-0949">S-adenosyl-L-methionine</keyword>
<reference evidence="7" key="1">
    <citation type="submission" date="2025-08" db="UniProtKB">
        <authorList>
            <consortium name="RefSeq"/>
        </authorList>
    </citation>
    <scope>IDENTIFICATION</scope>
</reference>
<dbReference type="GO" id="GO:0046983">
    <property type="term" value="F:protein dimerization activity"/>
    <property type="evidence" value="ECO:0007669"/>
    <property type="project" value="InterPro"/>
</dbReference>
<evidence type="ECO:0000256" key="2">
    <source>
        <dbReference type="ARBA" id="ARBA00022679"/>
    </source>
</evidence>
<feature type="domain" description="O-methyltransferase dimerisation" evidence="5">
    <location>
        <begin position="35"/>
        <end position="116"/>
    </location>
</feature>
<dbReference type="Pfam" id="PF00891">
    <property type="entry name" value="Methyltransf_2"/>
    <property type="match status" value="1"/>
</dbReference>
<dbReference type="InterPro" id="IPR036390">
    <property type="entry name" value="WH_DNA-bd_sf"/>
</dbReference>
<dbReference type="InterPro" id="IPR029063">
    <property type="entry name" value="SAM-dependent_MTases_sf"/>
</dbReference>
<dbReference type="GO" id="GO:0008757">
    <property type="term" value="F:S-adenosylmethionine-dependent methyltransferase activity"/>
    <property type="evidence" value="ECO:0000318"/>
    <property type="project" value="GO_Central"/>
</dbReference>
<dbReference type="InParanoid" id="A0A1U8BDG1"/>
<dbReference type="GO" id="GO:0032259">
    <property type="term" value="P:methylation"/>
    <property type="evidence" value="ECO:0000318"/>
    <property type="project" value="GO_Central"/>
</dbReference>
<accession>A0A1U8BDG1</accession>
<protein>
    <submittedName>
        <fullName evidence="7">3'-hydroxy-N-methyl-(S)-coclaurine 4'-O-methyltransferase-like</fullName>
    </submittedName>
</protein>
<dbReference type="Gene3D" id="1.10.10.10">
    <property type="entry name" value="Winged helix-like DNA-binding domain superfamily/Winged helix DNA-binding domain"/>
    <property type="match status" value="1"/>
</dbReference>
<evidence type="ECO:0000313" key="7">
    <source>
        <dbReference type="RefSeq" id="XP_010274375.1"/>
    </source>
</evidence>
<evidence type="ECO:0000259" key="5">
    <source>
        <dbReference type="Pfam" id="PF08100"/>
    </source>
</evidence>
<gene>
    <name evidence="7" type="primary">LOC104609702</name>
</gene>
<dbReference type="Gene3D" id="3.40.50.150">
    <property type="entry name" value="Vaccinia Virus protein VP39"/>
    <property type="match status" value="1"/>
</dbReference>
<dbReference type="InterPro" id="IPR012967">
    <property type="entry name" value="COMT_dimerisation"/>
</dbReference>
<feature type="domain" description="O-methyltransferase C-terminal" evidence="4">
    <location>
        <begin position="138"/>
        <end position="267"/>
    </location>
</feature>
<dbReference type="KEGG" id="nnu:104609702"/>
<dbReference type="Proteomes" id="UP000189703">
    <property type="component" value="Unplaced"/>
</dbReference>
<evidence type="ECO:0000259" key="4">
    <source>
        <dbReference type="Pfam" id="PF00891"/>
    </source>
</evidence>
<keyword evidence="1" id="KW-0489">Methyltransferase</keyword>
<name>A0A1U8BDG1_NELNU</name>
<dbReference type="OrthoDB" id="1606438at2759"/>
<dbReference type="GeneID" id="104609702"/>
<dbReference type="GO" id="GO:0008171">
    <property type="term" value="F:O-methyltransferase activity"/>
    <property type="evidence" value="ECO:0000318"/>
    <property type="project" value="GO_Central"/>
</dbReference>
<sequence>MEYKQELQNPLMDQAMEKAKEEKMEELRAQVRIRNYMNGYADSMALKCAVENGIADIIQKHAKPIALSELAKALPLPTVSTEHLERLMKYWVQLGLFTHEKDGSHGLTRCSKYLLREENTTMAAIILGLVTEWTIGPWHCLARSLEGGPTAFRRYHGRDMWDYVAGHPEASRLFNESMAGDTRLLLPVLMQECGSWLFEGISSLVDVGGGNGTAMVEIAKKFPGIKCTVFDLPHVIRNTNSSESTGVEWVEGDMFESIPPADAVLLREAIPKERGKVIIIDIVMDIEQDPELIRAKLMTDIDMMSDDLTVMDQRHHEAQALSRLAVKAPNPLLRRWHYDRNHQRLHEQSQPPQLALSDYLDCDNVCS</sequence>
<organism evidence="6 7">
    <name type="scientific">Nelumbo nucifera</name>
    <name type="common">Sacred lotus</name>
    <dbReference type="NCBI Taxonomy" id="4432"/>
    <lineage>
        <taxon>Eukaryota</taxon>
        <taxon>Viridiplantae</taxon>
        <taxon>Streptophyta</taxon>
        <taxon>Embryophyta</taxon>
        <taxon>Tracheophyta</taxon>
        <taxon>Spermatophyta</taxon>
        <taxon>Magnoliopsida</taxon>
        <taxon>Proteales</taxon>
        <taxon>Nelumbonaceae</taxon>
        <taxon>Nelumbo</taxon>
    </lineage>
</organism>
<dbReference type="PIRSF" id="PIRSF005739">
    <property type="entry name" value="O-mtase"/>
    <property type="match status" value="1"/>
</dbReference>
<dbReference type="InterPro" id="IPR016461">
    <property type="entry name" value="COMT-like"/>
</dbReference>
<dbReference type="InterPro" id="IPR036388">
    <property type="entry name" value="WH-like_DNA-bd_sf"/>
</dbReference>
<dbReference type="RefSeq" id="XP_010274375.1">
    <property type="nucleotide sequence ID" value="XM_010276073.1"/>
</dbReference>
<dbReference type="Pfam" id="PF08100">
    <property type="entry name" value="Dimerisation"/>
    <property type="match status" value="1"/>
</dbReference>
<keyword evidence="6" id="KW-1185">Reference proteome</keyword>
<keyword evidence="2" id="KW-0808">Transferase</keyword>
<evidence type="ECO:0000256" key="3">
    <source>
        <dbReference type="ARBA" id="ARBA00022691"/>
    </source>
</evidence>
<dbReference type="OMA" id="HINCTAF"/>
<dbReference type="eggNOG" id="KOG3178">
    <property type="taxonomic scope" value="Eukaryota"/>
</dbReference>
<dbReference type="PROSITE" id="PS51683">
    <property type="entry name" value="SAM_OMT_II"/>
    <property type="match status" value="1"/>
</dbReference>
<dbReference type="InterPro" id="IPR001077">
    <property type="entry name" value="COMT_C"/>
</dbReference>
<evidence type="ECO:0000313" key="6">
    <source>
        <dbReference type="Proteomes" id="UP000189703"/>
    </source>
</evidence>
<proteinExistence type="predicted"/>